<gene>
    <name evidence="2" type="ORF">K443DRAFT_11402</name>
</gene>
<evidence type="ECO:0000313" key="3">
    <source>
        <dbReference type="Proteomes" id="UP000054477"/>
    </source>
</evidence>
<keyword evidence="3" id="KW-1185">Reference proteome</keyword>
<evidence type="ECO:0000313" key="2">
    <source>
        <dbReference type="EMBL" id="KIJ95394.1"/>
    </source>
</evidence>
<feature type="compositionally biased region" description="Polar residues" evidence="1">
    <location>
        <begin position="1"/>
        <end position="18"/>
    </location>
</feature>
<feature type="region of interest" description="Disordered" evidence="1">
    <location>
        <begin position="1"/>
        <end position="109"/>
    </location>
</feature>
<sequence>MPANSASGNSAQTLNPEPSASPPPIDNASTPCNCSGLQRQSPAPKKRKHAVSGADKSNKKQKEATKDTTEDDDNDSQVTGKGKGSGKGKTATNRAQEDAVADAAGAPSQLMRTERLLEGSSMPIAPPMCIRSTTATHLPPPPPPNLVTGRQCRSDAAKPKTSNPAMMDHTATTAMTAMTVTKTRNRKKDRTAVRFNVHGGGIGGGGVCGVGVEVVGVRYEGVKGEGTGDGGMGHAVGLIDCVGVVFCVVVGSVDLAVA</sequence>
<feature type="compositionally biased region" description="Basic and acidic residues" evidence="1">
    <location>
        <begin position="56"/>
        <end position="68"/>
    </location>
</feature>
<dbReference type="HOGENOM" id="CLU_1079901_0_0_1"/>
<feature type="compositionally biased region" description="Polar residues" evidence="1">
    <location>
        <begin position="27"/>
        <end position="41"/>
    </location>
</feature>
<protein>
    <submittedName>
        <fullName evidence="2">Uncharacterized protein</fullName>
    </submittedName>
</protein>
<evidence type="ECO:0000256" key="1">
    <source>
        <dbReference type="SAM" id="MobiDB-lite"/>
    </source>
</evidence>
<dbReference type="Proteomes" id="UP000054477">
    <property type="component" value="Unassembled WGS sequence"/>
</dbReference>
<organism evidence="2 3">
    <name type="scientific">Laccaria amethystina LaAM-08-1</name>
    <dbReference type="NCBI Taxonomy" id="1095629"/>
    <lineage>
        <taxon>Eukaryota</taxon>
        <taxon>Fungi</taxon>
        <taxon>Dikarya</taxon>
        <taxon>Basidiomycota</taxon>
        <taxon>Agaricomycotina</taxon>
        <taxon>Agaricomycetes</taxon>
        <taxon>Agaricomycetidae</taxon>
        <taxon>Agaricales</taxon>
        <taxon>Agaricineae</taxon>
        <taxon>Hydnangiaceae</taxon>
        <taxon>Laccaria</taxon>
    </lineage>
</organism>
<reference evidence="2 3" key="1">
    <citation type="submission" date="2014-04" db="EMBL/GenBank/DDBJ databases">
        <authorList>
            <consortium name="DOE Joint Genome Institute"/>
            <person name="Kuo A."/>
            <person name="Kohler A."/>
            <person name="Nagy L.G."/>
            <person name="Floudas D."/>
            <person name="Copeland A."/>
            <person name="Barry K.W."/>
            <person name="Cichocki N."/>
            <person name="Veneault-Fourrey C."/>
            <person name="LaButti K."/>
            <person name="Lindquist E.A."/>
            <person name="Lipzen A."/>
            <person name="Lundell T."/>
            <person name="Morin E."/>
            <person name="Murat C."/>
            <person name="Sun H."/>
            <person name="Tunlid A."/>
            <person name="Henrissat B."/>
            <person name="Grigoriev I.V."/>
            <person name="Hibbett D.S."/>
            <person name="Martin F."/>
            <person name="Nordberg H.P."/>
            <person name="Cantor M.N."/>
            <person name="Hua S.X."/>
        </authorList>
    </citation>
    <scope>NUCLEOTIDE SEQUENCE [LARGE SCALE GENOMIC DNA]</scope>
    <source>
        <strain evidence="2 3">LaAM-08-1</strain>
    </source>
</reference>
<accession>A0A0C9WJW3</accession>
<feature type="region of interest" description="Disordered" evidence="1">
    <location>
        <begin position="141"/>
        <end position="166"/>
    </location>
</feature>
<reference evidence="3" key="2">
    <citation type="submission" date="2015-01" db="EMBL/GenBank/DDBJ databases">
        <title>Evolutionary Origins and Diversification of the Mycorrhizal Mutualists.</title>
        <authorList>
            <consortium name="DOE Joint Genome Institute"/>
            <consortium name="Mycorrhizal Genomics Consortium"/>
            <person name="Kohler A."/>
            <person name="Kuo A."/>
            <person name="Nagy L.G."/>
            <person name="Floudas D."/>
            <person name="Copeland A."/>
            <person name="Barry K.W."/>
            <person name="Cichocki N."/>
            <person name="Veneault-Fourrey C."/>
            <person name="LaButti K."/>
            <person name="Lindquist E.A."/>
            <person name="Lipzen A."/>
            <person name="Lundell T."/>
            <person name="Morin E."/>
            <person name="Murat C."/>
            <person name="Riley R."/>
            <person name="Ohm R."/>
            <person name="Sun H."/>
            <person name="Tunlid A."/>
            <person name="Henrissat B."/>
            <person name="Grigoriev I.V."/>
            <person name="Hibbett D.S."/>
            <person name="Martin F."/>
        </authorList>
    </citation>
    <scope>NUCLEOTIDE SEQUENCE [LARGE SCALE GENOMIC DNA]</scope>
    <source>
        <strain evidence="3">LaAM-08-1</strain>
    </source>
</reference>
<dbReference type="EMBL" id="KN838757">
    <property type="protein sequence ID" value="KIJ95394.1"/>
    <property type="molecule type" value="Genomic_DNA"/>
</dbReference>
<name>A0A0C9WJW3_9AGAR</name>
<dbReference type="AlphaFoldDB" id="A0A0C9WJW3"/>
<proteinExistence type="predicted"/>
<feature type="non-terminal residue" evidence="2">
    <location>
        <position position="1"/>
    </location>
</feature>
<dbReference type="STRING" id="1095629.A0A0C9WJW3"/>